<dbReference type="GO" id="GO:0016787">
    <property type="term" value="F:hydrolase activity"/>
    <property type="evidence" value="ECO:0007669"/>
    <property type="project" value="UniProtKB-KW"/>
</dbReference>
<dbReference type="InterPro" id="IPR036526">
    <property type="entry name" value="C-N_Hydrolase_sf"/>
</dbReference>
<keyword evidence="1 3" id="KW-0378">Hydrolase</keyword>
<organism evidence="3 4">
    <name type="scientific">Shinella sedimenti</name>
    <dbReference type="NCBI Taxonomy" id="2919913"/>
    <lineage>
        <taxon>Bacteria</taxon>
        <taxon>Pseudomonadati</taxon>
        <taxon>Pseudomonadota</taxon>
        <taxon>Alphaproteobacteria</taxon>
        <taxon>Hyphomicrobiales</taxon>
        <taxon>Rhizobiaceae</taxon>
        <taxon>Shinella</taxon>
    </lineage>
</organism>
<dbReference type="CDD" id="cd07197">
    <property type="entry name" value="nitrilase"/>
    <property type="match status" value="1"/>
</dbReference>
<dbReference type="Pfam" id="PF00795">
    <property type="entry name" value="CN_hydrolase"/>
    <property type="match status" value="1"/>
</dbReference>
<dbReference type="Proteomes" id="UP001201844">
    <property type="component" value="Unassembled WGS sequence"/>
</dbReference>
<geneLocation type="plasmid" evidence="3">
    <name>unnamed</name>
</geneLocation>
<accession>A0ABT0CTH8</accession>
<dbReference type="RefSeq" id="WP_241605568.1">
    <property type="nucleotide sequence ID" value="NZ_JAKVIN010000013.1"/>
</dbReference>
<dbReference type="EMBL" id="JAKVIN010000013">
    <property type="protein sequence ID" value="MCJ8151924.1"/>
    <property type="molecule type" value="Genomic_DNA"/>
</dbReference>
<evidence type="ECO:0000313" key="3">
    <source>
        <dbReference type="EMBL" id="MCJ8151924.1"/>
    </source>
</evidence>
<dbReference type="PANTHER" id="PTHR43674:SF16">
    <property type="entry name" value="CARBON-NITROGEN FAMILY, PUTATIVE (AFU_ORTHOLOGUE AFUA_5G02350)-RELATED"/>
    <property type="match status" value="1"/>
</dbReference>
<dbReference type="SUPFAM" id="SSF56317">
    <property type="entry name" value="Carbon-nitrogen hydrolase"/>
    <property type="match status" value="1"/>
</dbReference>
<proteinExistence type="predicted"/>
<comment type="caution">
    <text evidence="3">The sequence shown here is derived from an EMBL/GenBank/DDBJ whole genome shotgun (WGS) entry which is preliminary data.</text>
</comment>
<dbReference type="PROSITE" id="PS50263">
    <property type="entry name" value="CN_HYDROLASE"/>
    <property type="match status" value="1"/>
</dbReference>
<sequence length="274" mass="29812">MTESAYVAVAQVPAVLGDVAQNLAAMKGWMKQAAEKGAKLLVFPECYLSGYMFGTRDDAYASAIEQNGPEIEEMRLLCAEYGMEIVVGFMERVGPKLYNVAAVMGPKGVIGIHRKRHLPFLGGDRFADEPDGTDISVFDTAVGKVGVAICYEIRFPEISRTLALAGADFIALPTNWPVQSVLLADYFTRVRAAENFVFFLVANRADSEGDADFLGKSQIIDPLGNVMINAGTDEGIVLAAADVGRARNKTIAFKAGEFELSPWKDRRPATYRLD</sequence>
<dbReference type="Gene3D" id="3.60.110.10">
    <property type="entry name" value="Carbon-nitrogen hydrolase"/>
    <property type="match status" value="1"/>
</dbReference>
<evidence type="ECO:0000256" key="1">
    <source>
        <dbReference type="ARBA" id="ARBA00022801"/>
    </source>
</evidence>
<dbReference type="InterPro" id="IPR003010">
    <property type="entry name" value="C-N_Hydrolase"/>
</dbReference>
<keyword evidence="3" id="KW-0614">Plasmid</keyword>
<evidence type="ECO:0000313" key="4">
    <source>
        <dbReference type="Proteomes" id="UP001201844"/>
    </source>
</evidence>
<name>A0ABT0CTH8_9HYPH</name>
<keyword evidence="4" id="KW-1185">Reference proteome</keyword>
<feature type="domain" description="CN hydrolase" evidence="2">
    <location>
        <begin position="5"/>
        <end position="243"/>
    </location>
</feature>
<reference evidence="3 4" key="1">
    <citation type="submission" date="2022-02" db="EMBL/GenBank/DDBJ databases">
        <title>Shinella B3.7 sp. nov., isolated from Sediment (Zhairuo Island).</title>
        <authorList>
            <person name="Chen G."/>
        </authorList>
    </citation>
    <scope>NUCLEOTIDE SEQUENCE [LARGE SCALE GENOMIC DNA]</scope>
    <source>
        <strain evidence="3 4">B3.7</strain>
        <plasmid evidence="3">unnamed</plasmid>
    </source>
</reference>
<dbReference type="InterPro" id="IPR050345">
    <property type="entry name" value="Aliph_Amidase/BUP"/>
</dbReference>
<protein>
    <submittedName>
        <fullName evidence="3">Carbon-nitrogen hydrolase family protein</fullName>
    </submittedName>
</protein>
<evidence type="ECO:0000259" key="2">
    <source>
        <dbReference type="PROSITE" id="PS50263"/>
    </source>
</evidence>
<gene>
    <name evidence="3" type="ORF">MKI86_22585</name>
</gene>
<dbReference type="PANTHER" id="PTHR43674">
    <property type="entry name" value="NITRILASE C965.09-RELATED"/>
    <property type="match status" value="1"/>
</dbReference>